<feature type="non-terminal residue" evidence="1">
    <location>
        <position position="1"/>
    </location>
</feature>
<dbReference type="OrthoDB" id="1929566at2759"/>
<evidence type="ECO:0000313" key="2">
    <source>
        <dbReference type="Proteomes" id="UP000257109"/>
    </source>
</evidence>
<reference evidence="1" key="1">
    <citation type="submission" date="2018-05" db="EMBL/GenBank/DDBJ databases">
        <title>Draft genome of Mucuna pruriens seed.</title>
        <authorList>
            <person name="Nnadi N.E."/>
            <person name="Vos R."/>
            <person name="Hasami M.H."/>
            <person name="Devisetty U.K."/>
            <person name="Aguiy J.C."/>
        </authorList>
    </citation>
    <scope>NUCLEOTIDE SEQUENCE [LARGE SCALE GENOMIC DNA]</scope>
    <source>
        <strain evidence="1">JCA_2017</strain>
    </source>
</reference>
<dbReference type="AlphaFoldDB" id="A0A371FSQ9"/>
<evidence type="ECO:0000313" key="1">
    <source>
        <dbReference type="EMBL" id="RDX81379.1"/>
    </source>
</evidence>
<evidence type="ECO:0008006" key="3">
    <source>
        <dbReference type="Google" id="ProtNLM"/>
    </source>
</evidence>
<dbReference type="Proteomes" id="UP000257109">
    <property type="component" value="Unassembled WGS sequence"/>
</dbReference>
<protein>
    <recommendedName>
        <fullName evidence="3">Copia protein</fullName>
    </recommendedName>
</protein>
<sequence>MCIQEDKRLIIEEGKRVNLTTYGKNKKNQVKNKGNISAEPIIKKESKCFSCKKKGHVKKDSIKFNNWLDKKDTQLSFVCYESNMVSINHDTWWIDSGFTIHVSNTLQDMENLRKLDEFMCGNHWDTQFDLKKHIIGFGALTDDLYEIKLQNTTYNSKEVLRGAQIF</sequence>
<gene>
    <name evidence="1" type="ORF">CR513_37958</name>
</gene>
<name>A0A371FSQ9_MUCPR</name>
<organism evidence="1 2">
    <name type="scientific">Mucuna pruriens</name>
    <name type="common">Velvet bean</name>
    <name type="synonym">Dolichos pruriens</name>
    <dbReference type="NCBI Taxonomy" id="157652"/>
    <lineage>
        <taxon>Eukaryota</taxon>
        <taxon>Viridiplantae</taxon>
        <taxon>Streptophyta</taxon>
        <taxon>Embryophyta</taxon>
        <taxon>Tracheophyta</taxon>
        <taxon>Spermatophyta</taxon>
        <taxon>Magnoliopsida</taxon>
        <taxon>eudicotyledons</taxon>
        <taxon>Gunneridae</taxon>
        <taxon>Pentapetalae</taxon>
        <taxon>rosids</taxon>
        <taxon>fabids</taxon>
        <taxon>Fabales</taxon>
        <taxon>Fabaceae</taxon>
        <taxon>Papilionoideae</taxon>
        <taxon>50 kb inversion clade</taxon>
        <taxon>NPAAA clade</taxon>
        <taxon>indigoferoid/millettioid clade</taxon>
        <taxon>Phaseoleae</taxon>
        <taxon>Mucuna</taxon>
    </lineage>
</organism>
<proteinExistence type="predicted"/>
<accession>A0A371FSQ9</accession>
<dbReference type="EMBL" id="QJKJ01007948">
    <property type="protein sequence ID" value="RDX81379.1"/>
    <property type="molecule type" value="Genomic_DNA"/>
</dbReference>
<keyword evidence="2" id="KW-1185">Reference proteome</keyword>
<comment type="caution">
    <text evidence="1">The sequence shown here is derived from an EMBL/GenBank/DDBJ whole genome shotgun (WGS) entry which is preliminary data.</text>
</comment>